<evidence type="ECO:0000256" key="1">
    <source>
        <dbReference type="SAM" id="MobiDB-lite"/>
    </source>
</evidence>
<protein>
    <submittedName>
        <fullName evidence="3">PQQ-like domain-containing protein</fullName>
    </submittedName>
</protein>
<dbReference type="GO" id="GO:0006629">
    <property type="term" value="P:lipid metabolic process"/>
    <property type="evidence" value="ECO:0007669"/>
    <property type="project" value="InterPro"/>
</dbReference>
<dbReference type="SUPFAM" id="SSF50998">
    <property type="entry name" value="Quinoprotein alcohol dehydrogenase-like"/>
    <property type="match status" value="1"/>
</dbReference>
<organism evidence="3 4">
    <name type="scientific">Actinopolymorpha singaporensis</name>
    <dbReference type="NCBI Taxonomy" id="117157"/>
    <lineage>
        <taxon>Bacteria</taxon>
        <taxon>Bacillati</taxon>
        <taxon>Actinomycetota</taxon>
        <taxon>Actinomycetes</taxon>
        <taxon>Propionibacteriales</taxon>
        <taxon>Actinopolymorphaceae</taxon>
        <taxon>Actinopolymorpha</taxon>
    </lineage>
</organism>
<sequence length="973" mass="106369">MRRDHSLGPSMGRLTGPLSLLGQHGDQRGGRQLPATLLERLGQGLRADLSAVRIHTDTAADRHARVLRADAFTCGSHVFFRSGAYRPETTAGFRLLAHEAAHVVQQARAAASGVAPAATSEQDADRCAELLVAGQRAAEHSAGPTVVRPGLGPVIQRHVSYEHRVLGDLATDDLVAISPLPAGAAVTGGRRQEILDRQIRLCELWRDDPTVVTEEQVRRVCPWIRTLRLGPDRVLATYGEVNALPDYLANAPALESLDEGHLLPILQTIRQEGYNNLSRLRGGSDPRAFFARSASPPYDFEMVTRLVKWDELDELTRDLGVLREDHFRGLLARNACHFAPFSWYRWETSHLIARDLAKQAHATGDAELARRAWTFAGYADHFLQDSFAAGHLVNKTLIMQWFVEWAAGQDLVPVADLDVISAMTADRQPGLAGFQLYDDSYTGPSNDPQTTQELPTAEERLRASGLVVDGPEDPHTVYQRYLRFLANDAAQLSCAMAHDYYNSHSLWVASQAHPEPYEVWGDATLLTGRDGAEGIRQTSGAAQLSQAAVEELIRTGEMSSGARDIRRHFPTMVRTEAGDLEPVAAWNTGRREFFEDNIFSAFLPALQNIVVRVFSPRLGVVSQDQDLAEVWGQELDGADDRPVHVVESGGRLFAGANGHAYEIEATKGSVRTRRRLADLGMLGSRDTRLATDGTTLFVGVHGRLHGLALSDLSPRWELSLHGPNPLDRGPVSVLWDGHRLLAGYSGQVSEIDPTTATLLRRHRLEHTLGFGGHETTLAGDGAMVFAGTPGHVYGMTSADRKARWRADLTKSGRRPSRAVSVLWSGGRLLAGSAGQLYDIDPTTGAVLHRLALTGSAGDHAMSLSAGVTEVIAAVDGRVYAVDLNDWSRVRWWVDLDDKDEEPGPVSVSLRGPRLFVGSRGHLHHLDPATGRVRNSLPLRHPVSFGDFTTTISASGRFLHVGMHGHAYQVLVND</sequence>
<accession>A0A1H1RCA6</accession>
<evidence type="ECO:0000259" key="2">
    <source>
        <dbReference type="PROSITE" id="PS50008"/>
    </source>
</evidence>
<feature type="domain" description="PI-PLC Y-box" evidence="2">
    <location>
        <begin position="563"/>
        <end position="589"/>
    </location>
</feature>
<evidence type="ECO:0000313" key="4">
    <source>
        <dbReference type="Proteomes" id="UP000198983"/>
    </source>
</evidence>
<dbReference type="Gene3D" id="2.130.10.10">
    <property type="entry name" value="YVTN repeat-like/Quinoprotein amine dehydrogenase"/>
    <property type="match status" value="2"/>
</dbReference>
<dbReference type="InterPro" id="IPR001711">
    <property type="entry name" value="PLipase_C_Pinositol-sp_Y"/>
</dbReference>
<gene>
    <name evidence="3" type="ORF">SAMN04489717_2360</name>
</gene>
<dbReference type="Proteomes" id="UP000198983">
    <property type="component" value="Chromosome I"/>
</dbReference>
<reference evidence="3 4" key="1">
    <citation type="submission" date="2016-10" db="EMBL/GenBank/DDBJ databases">
        <authorList>
            <person name="de Groot N.N."/>
        </authorList>
    </citation>
    <scope>NUCLEOTIDE SEQUENCE [LARGE SCALE GENOMIC DNA]</scope>
    <source>
        <strain evidence="3 4">DSM 22024</strain>
    </source>
</reference>
<dbReference type="InterPro" id="IPR015943">
    <property type="entry name" value="WD40/YVTN_repeat-like_dom_sf"/>
</dbReference>
<dbReference type="GO" id="GO:0004435">
    <property type="term" value="F:phosphatidylinositol-4,5-bisphosphate phospholipase C activity"/>
    <property type="evidence" value="ECO:0007669"/>
    <property type="project" value="InterPro"/>
</dbReference>
<dbReference type="InterPro" id="IPR025295">
    <property type="entry name" value="eCIS_core_dom"/>
</dbReference>
<proteinExistence type="predicted"/>
<dbReference type="Pfam" id="PF13360">
    <property type="entry name" value="PQQ_2"/>
    <property type="match status" value="2"/>
</dbReference>
<dbReference type="GO" id="GO:0035556">
    <property type="term" value="P:intracellular signal transduction"/>
    <property type="evidence" value="ECO:0007669"/>
    <property type="project" value="InterPro"/>
</dbReference>
<evidence type="ECO:0000313" key="3">
    <source>
        <dbReference type="EMBL" id="SDS33328.1"/>
    </source>
</evidence>
<name>A0A1H1RCA6_9ACTN</name>
<dbReference type="EMBL" id="LT629732">
    <property type="protein sequence ID" value="SDS33328.1"/>
    <property type="molecule type" value="Genomic_DNA"/>
</dbReference>
<dbReference type="AlphaFoldDB" id="A0A1H1RCA6"/>
<dbReference type="InterPro" id="IPR002372">
    <property type="entry name" value="PQQ_rpt_dom"/>
</dbReference>
<dbReference type="STRING" id="117157.SAMN04489717_2360"/>
<feature type="region of interest" description="Disordered" evidence="1">
    <location>
        <begin position="1"/>
        <end position="29"/>
    </location>
</feature>
<dbReference type="Pfam" id="PF13699">
    <property type="entry name" value="eCIS_core"/>
    <property type="match status" value="1"/>
</dbReference>
<dbReference type="OrthoDB" id="9153660at2"/>
<dbReference type="PROSITE" id="PS50008">
    <property type="entry name" value="PIPLC_Y_DOMAIN"/>
    <property type="match status" value="1"/>
</dbReference>
<keyword evidence="4" id="KW-1185">Reference proteome</keyword>
<dbReference type="InterPro" id="IPR011047">
    <property type="entry name" value="Quinoprotein_ADH-like_sf"/>
</dbReference>